<evidence type="ECO:0000313" key="6">
    <source>
        <dbReference type="EMBL" id="PIP46550.1"/>
    </source>
</evidence>
<dbReference type="Gene3D" id="3.90.1310.10">
    <property type="entry name" value="Penicillin-binding protein 2a (Domain 2)"/>
    <property type="match status" value="1"/>
</dbReference>
<dbReference type="PANTHER" id="PTHR30627">
    <property type="entry name" value="PEPTIDOGLYCAN D,D-TRANSPEPTIDASE"/>
    <property type="match status" value="1"/>
</dbReference>
<evidence type="ECO:0000256" key="2">
    <source>
        <dbReference type="ARBA" id="ARBA00023136"/>
    </source>
</evidence>
<dbReference type="Pfam" id="PF00905">
    <property type="entry name" value="Transpeptidase"/>
    <property type="match status" value="1"/>
</dbReference>
<dbReference type="InterPro" id="IPR001460">
    <property type="entry name" value="PCN-bd_Tpept"/>
</dbReference>
<evidence type="ECO:0000256" key="3">
    <source>
        <dbReference type="SAM" id="Phobius"/>
    </source>
</evidence>
<organism evidence="6 7">
    <name type="scientific">Candidatus Colwellbacteria bacterium CG23_combo_of_CG06-09_8_20_14_all_42_19</name>
    <dbReference type="NCBI Taxonomy" id="1974541"/>
    <lineage>
        <taxon>Bacteria</taxon>
        <taxon>Candidatus Colwelliibacteriota</taxon>
    </lineage>
</organism>
<dbReference type="SUPFAM" id="SSF56519">
    <property type="entry name" value="Penicillin binding protein dimerisation domain"/>
    <property type="match status" value="1"/>
</dbReference>
<evidence type="ECO:0000313" key="7">
    <source>
        <dbReference type="Proteomes" id="UP000230007"/>
    </source>
</evidence>
<evidence type="ECO:0008006" key="8">
    <source>
        <dbReference type="Google" id="ProtNLM"/>
    </source>
</evidence>
<evidence type="ECO:0000256" key="1">
    <source>
        <dbReference type="ARBA" id="ARBA00004370"/>
    </source>
</evidence>
<dbReference type="InterPro" id="IPR036138">
    <property type="entry name" value="PBP_dimer_sf"/>
</dbReference>
<keyword evidence="3" id="KW-0812">Transmembrane</keyword>
<reference evidence="6 7" key="1">
    <citation type="submission" date="2017-09" db="EMBL/GenBank/DDBJ databases">
        <title>Depth-based differentiation of microbial function through sediment-hosted aquifers and enrichment of novel symbionts in the deep terrestrial subsurface.</title>
        <authorList>
            <person name="Probst A.J."/>
            <person name="Ladd B."/>
            <person name="Jarett J.K."/>
            <person name="Geller-Mcgrath D.E."/>
            <person name="Sieber C.M."/>
            <person name="Emerson J.B."/>
            <person name="Anantharaman K."/>
            <person name="Thomas B.C."/>
            <person name="Malmstrom R."/>
            <person name="Stieglmeier M."/>
            <person name="Klingl A."/>
            <person name="Woyke T."/>
            <person name="Ryan C.M."/>
            <person name="Banfield J.F."/>
        </authorList>
    </citation>
    <scope>NUCLEOTIDE SEQUENCE [LARGE SCALE GENOMIC DNA]</scope>
    <source>
        <strain evidence="6">CG23_combo_of_CG06-09_8_20_14_all_42_19</strain>
    </source>
</reference>
<dbReference type="Pfam" id="PF03717">
    <property type="entry name" value="PBP_dimer"/>
    <property type="match status" value="1"/>
</dbReference>
<dbReference type="Proteomes" id="UP000230007">
    <property type="component" value="Unassembled WGS sequence"/>
</dbReference>
<feature type="transmembrane region" description="Helical" evidence="3">
    <location>
        <begin position="39"/>
        <end position="60"/>
    </location>
</feature>
<evidence type="ECO:0000259" key="5">
    <source>
        <dbReference type="Pfam" id="PF03717"/>
    </source>
</evidence>
<dbReference type="GO" id="GO:0071555">
    <property type="term" value="P:cell wall organization"/>
    <property type="evidence" value="ECO:0007669"/>
    <property type="project" value="TreeGrafter"/>
</dbReference>
<dbReference type="SUPFAM" id="SSF56601">
    <property type="entry name" value="beta-lactamase/transpeptidase-like"/>
    <property type="match status" value="1"/>
</dbReference>
<comment type="caution">
    <text evidence="6">The sequence shown here is derived from an EMBL/GenBank/DDBJ whole genome shotgun (WGS) entry which is preliminary data.</text>
</comment>
<gene>
    <name evidence="6" type="ORF">COX15_00375</name>
</gene>
<keyword evidence="3" id="KW-1133">Transmembrane helix</keyword>
<feature type="domain" description="Penicillin-binding protein dimerisation" evidence="5">
    <location>
        <begin position="80"/>
        <end position="234"/>
    </location>
</feature>
<dbReference type="AlphaFoldDB" id="A0A2H0ANW7"/>
<keyword evidence="2 3" id="KW-0472">Membrane</keyword>
<dbReference type="EMBL" id="PCSK01000008">
    <property type="protein sequence ID" value="PIP46550.1"/>
    <property type="molecule type" value="Genomic_DNA"/>
</dbReference>
<dbReference type="InterPro" id="IPR005311">
    <property type="entry name" value="PBP_dimer"/>
</dbReference>
<dbReference type="InterPro" id="IPR012338">
    <property type="entry name" value="Beta-lactam/transpept-like"/>
</dbReference>
<evidence type="ECO:0000259" key="4">
    <source>
        <dbReference type="Pfam" id="PF00905"/>
    </source>
</evidence>
<dbReference type="GO" id="GO:0008658">
    <property type="term" value="F:penicillin binding"/>
    <property type="evidence" value="ECO:0007669"/>
    <property type="project" value="InterPro"/>
</dbReference>
<dbReference type="Gene3D" id="3.40.710.10">
    <property type="entry name" value="DD-peptidase/beta-lactamase superfamily"/>
    <property type="match status" value="1"/>
</dbReference>
<protein>
    <recommendedName>
        <fullName evidence="8">Penicillin-binding protein 2</fullName>
    </recommendedName>
</protein>
<dbReference type="InterPro" id="IPR050515">
    <property type="entry name" value="Beta-lactam/transpept"/>
</dbReference>
<sequence length="597" mass="65872">MAWRIRKKAVDFDEAISDSVSQEFGLKELPLKSRVFRNVLAATFIIVAGLSLKTVFLGGIEHDYYSSLAADNMNQEFRTIAPRGLITDKYGKELVSNEPIFNVRLQVPVMIKNKEKDKVLKTAYEVLGLTREEILSAIASADLERNPDVTLKRDIEVKQAIDVKSLGLESLYIEDAYKRKYISSSLGHLIGFVGFSENDNTLGGRAGLEAYYDNILRGEDGKKVVYKDTLGNIEGVEVLSEPKQGEELKTTIDYEFQEYFYNRLLQGLESLGRSSGVGLAINPKNGEVLALVSLPSFDPNNVANSLSGSNLPFFNRAVSGLYNPGSTIKPIHATAVLEEGVVSPTFQIFSAGYIDLPNPYFPDKPSRFLDWKPHGWVDVHSALARSSNVYFYETVGGFENLRGLGIERLKSYWEKFGFGVSAGIDLPGEASGFLPDPEEKEKRTGSPWRIGDTYNVAIGQGDLLLTPIQLLDAIIAISNGGKVYAPHLKVGEEKLLLDISYLGRDFEEVRKGMEDAVAKSYGTAYLLSDLPLKVAAKTGSAQTANNTKTNALFVGYGPAKDPQVAILVLIEDAKEGSLNAVPVAEDIFQWYYKNRLR</sequence>
<dbReference type="GO" id="GO:0005886">
    <property type="term" value="C:plasma membrane"/>
    <property type="evidence" value="ECO:0007669"/>
    <property type="project" value="TreeGrafter"/>
</dbReference>
<name>A0A2H0ANW7_9BACT</name>
<proteinExistence type="predicted"/>
<feature type="domain" description="Penicillin-binding protein transpeptidase" evidence="4">
    <location>
        <begin position="278"/>
        <end position="588"/>
    </location>
</feature>
<accession>A0A2H0ANW7</accession>
<comment type="subcellular location">
    <subcellularLocation>
        <location evidence="1">Membrane</location>
    </subcellularLocation>
</comment>